<keyword evidence="3" id="KW-0472">Membrane</keyword>
<keyword evidence="3" id="KW-0812">Transmembrane</keyword>
<dbReference type="InterPro" id="IPR019734">
    <property type="entry name" value="TPR_rpt"/>
</dbReference>
<organism evidence="4 5">
    <name type="scientific">Prochlorococcus marinus (strain MIT 9303)</name>
    <dbReference type="NCBI Taxonomy" id="59922"/>
    <lineage>
        <taxon>Bacteria</taxon>
        <taxon>Bacillati</taxon>
        <taxon>Cyanobacteriota</taxon>
        <taxon>Cyanophyceae</taxon>
        <taxon>Synechococcales</taxon>
        <taxon>Prochlorococcaceae</taxon>
        <taxon>Prochlorococcus</taxon>
    </lineage>
</organism>
<dbReference type="Pfam" id="PF14559">
    <property type="entry name" value="TPR_19"/>
    <property type="match status" value="1"/>
</dbReference>
<dbReference type="KEGG" id="pmf:P9303_00551"/>
<dbReference type="BioCyc" id="PMAR59922:G1G80-58-MONOMER"/>
<feature type="region of interest" description="Disordered" evidence="2">
    <location>
        <begin position="164"/>
        <end position="187"/>
    </location>
</feature>
<dbReference type="AlphaFoldDB" id="A2C5Q2"/>
<protein>
    <submittedName>
        <fullName evidence="4">Putative photosystem I assembly related protein Ycf37</fullName>
    </submittedName>
</protein>
<proteinExistence type="predicted"/>
<dbReference type="InterPro" id="IPR011990">
    <property type="entry name" value="TPR-like_helical_dom_sf"/>
</dbReference>
<dbReference type="Gene3D" id="1.25.40.10">
    <property type="entry name" value="Tetratricopeptide repeat domain"/>
    <property type="match status" value="1"/>
</dbReference>
<keyword evidence="1" id="KW-0802">TPR repeat</keyword>
<evidence type="ECO:0000256" key="1">
    <source>
        <dbReference type="PROSITE-ProRule" id="PRU00339"/>
    </source>
</evidence>
<gene>
    <name evidence="4" type="ordered locus">P9303_00551</name>
</gene>
<evidence type="ECO:0000256" key="3">
    <source>
        <dbReference type="SAM" id="Phobius"/>
    </source>
</evidence>
<dbReference type="HOGENOM" id="CLU_071416_2_0_3"/>
<dbReference type="RefSeq" id="WP_011824745.1">
    <property type="nucleotide sequence ID" value="NC_008820.1"/>
</dbReference>
<keyword evidence="3" id="KW-1133">Transmembrane helix</keyword>
<dbReference type="PROSITE" id="PS50005">
    <property type="entry name" value="TPR"/>
    <property type="match status" value="1"/>
</dbReference>
<evidence type="ECO:0000313" key="5">
    <source>
        <dbReference type="Proteomes" id="UP000002274"/>
    </source>
</evidence>
<dbReference type="SUPFAM" id="SSF48452">
    <property type="entry name" value="TPR-like"/>
    <property type="match status" value="1"/>
</dbReference>
<dbReference type="STRING" id="59922.P9303_00551"/>
<accession>A2C5Q2</accession>
<dbReference type="Proteomes" id="UP000002274">
    <property type="component" value="Chromosome"/>
</dbReference>
<evidence type="ECO:0000313" key="4">
    <source>
        <dbReference type="EMBL" id="ABM76812.1"/>
    </source>
</evidence>
<dbReference type="EMBL" id="CP000554">
    <property type="protein sequence ID" value="ABM76812.1"/>
    <property type="molecule type" value="Genomic_DNA"/>
</dbReference>
<reference evidence="4 5" key="1">
    <citation type="journal article" date="2007" name="PLoS Genet.">
        <title>Patterns and implications of gene gain and loss in the evolution of Prochlorococcus.</title>
        <authorList>
            <person name="Kettler G.C."/>
            <person name="Martiny A.C."/>
            <person name="Huang K."/>
            <person name="Zucker J."/>
            <person name="Coleman M.L."/>
            <person name="Rodrigue S."/>
            <person name="Chen F."/>
            <person name="Lapidus A."/>
            <person name="Ferriera S."/>
            <person name="Johnson J."/>
            <person name="Steglich C."/>
            <person name="Church G.M."/>
            <person name="Richardson P."/>
            <person name="Chisholm S.W."/>
        </authorList>
    </citation>
    <scope>NUCLEOTIDE SEQUENCE [LARGE SCALE GENOMIC DNA]</scope>
    <source>
        <strain evidence="4 5">MIT 9303</strain>
    </source>
</reference>
<evidence type="ECO:0000256" key="2">
    <source>
        <dbReference type="SAM" id="MobiDB-lite"/>
    </source>
</evidence>
<dbReference type="SMART" id="SM00028">
    <property type="entry name" value="TPR"/>
    <property type="match status" value="3"/>
</dbReference>
<sequence length="187" mass="20438">MSAFLPETQTYLIGLIGLLAIVAVIVGSQVFKAQRDERALIRLEKSGAGSSKEASKLYELASVQLRKRLYPQAIASLRKALKQLTGEPDEAKALIENALGFALAAQTDYSTAVSHYQSALKAKADYPVALNNLAFAKERLEQDAEAYELYQKVLSLDPKNKTARKNLKRLAKTQPTNSPEPADGQGF</sequence>
<feature type="transmembrane region" description="Helical" evidence="3">
    <location>
        <begin position="12"/>
        <end position="31"/>
    </location>
</feature>
<name>A2C5Q2_PROM3</name>
<feature type="repeat" description="TPR" evidence="1">
    <location>
        <begin position="127"/>
        <end position="160"/>
    </location>
</feature>